<dbReference type="OrthoDB" id="72009at2"/>
<evidence type="ECO:0008006" key="5">
    <source>
        <dbReference type="Google" id="ProtNLM"/>
    </source>
</evidence>
<feature type="region of interest" description="Disordered" evidence="2">
    <location>
        <begin position="69"/>
        <end position="89"/>
    </location>
</feature>
<sequence length="89" mass="10287">MSDTIPASEFTRNFGRYRMLAQREAVAVSSHGSITGYFVAPDEYEEFRRFKQRRRSFATAELSDEKVQAIGSSRMDERHAHLDSVLEQK</sequence>
<name>A0A1M6P7Z1_9BRAD</name>
<dbReference type="AlphaFoldDB" id="A0A1M6P7Z1"/>
<gene>
    <name evidence="3" type="ORF">SAMN05444159_2252</name>
</gene>
<accession>A0A1M6P7Z1</accession>
<dbReference type="SUPFAM" id="SSF143120">
    <property type="entry name" value="YefM-like"/>
    <property type="match status" value="1"/>
</dbReference>
<dbReference type="RefSeq" id="WP_079538203.1">
    <property type="nucleotide sequence ID" value="NZ_LT670844.1"/>
</dbReference>
<proteinExistence type="inferred from homology"/>
<protein>
    <recommendedName>
        <fullName evidence="5">Prevent-host-death protein</fullName>
    </recommendedName>
</protein>
<dbReference type="InterPro" id="IPR036165">
    <property type="entry name" value="YefM-like_sf"/>
</dbReference>
<dbReference type="Proteomes" id="UP000189935">
    <property type="component" value="Chromosome I"/>
</dbReference>
<reference evidence="3 4" key="1">
    <citation type="submission" date="2016-11" db="EMBL/GenBank/DDBJ databases">
        <authorList>
            <person name="Jaros S."/>
            <person name="Januszkiewicz K."/>
            <person name="Wedrychowicz H."/>
        </authorList>
    </citation>
    <scope>NUCLEOTIDE SEQUENCE [LARGE SCALE GENOMIC DNA]</scope>
    <source>
        <strain evidence="3 4">GAS499</strain>
    </source>
</reference>
<evidence type="ECO:0000256" key="2">
    <source>
        <dbReference type="SAM" id="MobiDB-lite"/>
    </source>
</evidence>
<dbReference type="EMBL" id="LT670844">
    <property type="protein sequence ID" value="SHK04033.1"/>
    <property type="molecule type" value="Genomic_DNA"/>
</dbReference>
<organism evidence="3 4">
    <name type="scientific">Bradyrhizobium lablabi</name>
    <dbReference type="NCBI Taxonomy" id="722472"/>
    <lineage>
        <taxon>Bacteria</taxon>
        <taxon>Pseudomonadati</taxon>
        <taxon>Pseudomonadota</taxon>
        <taxon>Alphaproteobacteria</taxon>
        <taxon>Hyphomicrobiales</taxon>
        <taxon>Nitrobacteraceae</taxon>
        <taxon>Bradyrhizobium</taxon>
    </lineage>
</organism>
<evidence type="ECO:0000256" key="1">
    <source>
        <dbReference type="ARBA" id="ARBA00009981"/>
    </source>
</evidence>
<feature type="compositionally biased region" description="Basic and acidic residues" evidence="2">
    <location>
        <begin position="74"/>
        <end position="89"/>
    </location>
</feature>
<evidence type="ECO:0000313" key="4">
    <source>
        <dbReference type="Proteomes" id="UP000189935"/>
    </source>
</evidence>
<comment type="similarity">
    <text evidence="1">Belongs to the phD/YefM antitoxin family.</text>
</comment>
<evidence type="ECO:0000313" key="3">
    <source>
        <dbReference type="EMBL" id="SHK04033.1"/>
    </source>
</evidence>